<sequence length="680" mass="76391">MADAVVLDLEEGIGDSEANTSLCLMGRLLNPKPFNLGAMTNIINKAWKTRVPVRITPWGSNNTFLFKFDSVEDKLHILKDGPWSIMNNLLVLKGLEDGMIVSEIDFSRCPIWVQIHGLPVDKMSCSNAEIIGRRFGKLLAIEVTGEGLLINRSFLRIKVEIDTNIPLPKGFWLRRNGVSNPDIWVSYKYEKLPDFCYWCGRIGHDNRVCRFVTKEEGSTSGYGPDLRTGRARKSDAQVMEIPEVVTTQEEAGAGHSTTVHGLDRVARVVANFPQHVDVHPPLRFSPTSEGVRSTRSAITQGTDGFIPKGTGVFCPADDSLCEVLVQCHDNHWSSEVTRIPVDVISLGNGAQHGYQAPKGIGRTVTSQALGELVRKNRPSIVFLMETKNNKVKVETIRRSLKFDFGFYVEPDGLSGGLALWWNDDVDLEVESASKNLIHSIVKDKSSSSCWATTFVYGSPLRSGRDMVWEDMKDIGRYENLPWLSIGDFNEVLSLEDKLGGNCPSQRRLASFHDMLNYCGLLDLDYKGPKFTWRNNRSGPDCIMERIDMAFANSRWRELFDQALVLVDTAIGSDHNPLILNTQAPLNIVGKSFKFESLWTTEDECREIIQEVWGNNGVGSCMVNFCKKLRGCKVKLKEWHRAKFGDLRFQIAVTKDKLLEVQKQLDEGFNPDLIVAEQELK</sequence>
<keyword evidence="2" id="KW-1185">Reference proteome</keyword>
<name>A0ACB7YDA6_9ERIC</name>
<protein>
    <submittedName>
        <fullName evidence="1">Uncharacterized protein</fullName>
    </submittedName>
</protein>
<dbReference type="Proteomes" id="UP000828048">
    <property type="component" value="Chromosome 8"/>
</dbReference>
<evidence type="ECO:0000313" key="2">
    <source>
        <dbReference type="Proteomes" id="UP000828048"/>
    </source>
</evidence>
<proteinExistence type="predicted"/>
<dbReference type="EMBL" id="CM037158">
    <property type="protein sequence ID" value="KAH7851099.1"/>
    <property type="molecule type" value="Genomic_DNA"/>
</dbReference>
<accession>A0ACB7YDA6</accession>
<organism evidence="1 2">
    <name type="scientific">Vaccinium darrowii</name>
    <dbReference type="NCBI Taxonomy" id="229202"/>
    <lineage>
        <taxon>Eukaryota</taxon>
        <taxon>Viridiplantae</taxon>
        <taxon>Streptophyta</taxon>
        <taxon>Embryophyta</taxon>
        <taxon>Tracheophyta</taxon>
        <taxon>Spermatophyta</taxon>
        <taxon>Magnoliopsida</taxon>
        <taxon>eudicotyledons</taxon>
        <taxon>Gunneridae</taxon>
        <taxon>Pentapetalae</taxon>
        <taxon>asterids</taxon>
        <taxon>Ericales</taxon>
        <taxon>Ericaceae</taxon>
        <taxon>Vaccinioideae</taxon>
        <taxon>Vaccinieae</taxon>
        <taxon>Vaccinium</taxon>
    </lineage>
</organism>
<reference evidence="1 2" key="1">
    <citation type="journal article" date="2021" name="Hortic Res">
        <title>High-quality reference genome and annotation aids understanding of berry development for evergreen blueberry (Vaccinium darrowii).</title>
        <authorList>
            <person name="Yu J."/>
            <person name="Hulse-Kemp A.M."/>
            <person name="Babiker E."/>
            <person name="Staton M."/>
        </authorList>
    </citation>
    <scope>NUCLEOTIDE SEQUENCE [LARGE SCALE GENOMIC DNA]</scope>
    <source>
        <strain evidence="2">cv. NJ 8807/NJ 8810</strain>
        <tissue evidence="1">Young leaf</tissue>
    </source>
</reference>
<gene>
    <name evidence="1" type="ORF">Vadar_007269</name>
</gene>
<evidence type="ECO:0000313" key="1">
    <source>
        <dbReference type="EMBL" id="KAH7851099.1"/>
    </source>
</evidence>
<comment type="caution">
    <text evidence="1">The sequence shown here is derived from an EMBL/GenBank/DDBJ whole genome shotgun (WGS) entry which is preliminary data.</text>
</comment>